<sequence>MSLSGVEKFLLSYVYYEYGGKLYFQSPGGDAESFLAEFIAEEFLPRKNPNFSRVVEGFASALRGLREKGYVELRGYELILTDSGKAVATQISQEEYRDLKKRFSKV</sequence>
<evidence type="ECO:0000313" key="1">
    <source>
        <dbReference type="EMBL" id="ABL77808.1"/>
    </source>
</evidence>
<proteinExistence type="predicted"/>
<dbReference type="eggNOG" id="arCOG15014">
    <property type="taxonomic scope" value="Archaea"/>
</dbReference>
<dbReference type="OrthoDB" id="30776at2157"/>
<accession>A1RX78</accession>
<dbReference type="RefSeq" id="WP_011752073.1">
    <property type="nucleotide sequence ID" value="NC_008698.1"/>
</dbReference>
<dbReference type="KEGG" id="tpe:Tpen_0399"/>
<dbReference type="EnsemblBacteria" id="ABL77808">
    <property type="protein sequence ID" value="ABL77808"/>
    <property type="gene ID" value="Tpen_0399"/>
</dbReference>
<dbReference type="Proteomes" id="UP000000641">
    <property type="component" value="Chromosome"/>
</dbReference>
<evidence type="ECO:0000313" key="2">
    <source>
        <dbReference type="Proteomes" id="UP000000641"/>
    </source>
</evidence>
<keyword evidence="2" id="KW-1185">Reference proteome</keyword>
<dbReference type="AlphaFoldDB" id="A1RX78"/>
<gene>
    <name evidence="1" type="ordered locus">Tpen_0399</name>
</gene>
<dbReference type="GeneID" id="4602112"/>
<dbReference type="HOGENOM" id="CLU_2217190_0_0_2"/>
<name>A1RX78_THEPD</name>
<reference evidence="2" key="1">
    <citation type="journal article" date="2008" name="J. Bacteriol.">
        <title>Genome sequence of Thermofilum pendens reveals an exceptional loss of biosynthetic pathways without genome reduction.</title>
        <authorList>
            <person name="Anderson I."/>
            <person name="Rodriguez J."/>
            <person name="Susanti D."/>
            <person name="Porat I."/>
            <person name="Reich C."/>
            <person name="Ulrich L.E."/>
            <person name="Elkins J.G."/>
            <person name="Mavromatis K."/>
            <person name="Lykidis A."/>
            <person name="Kim E."/>
            <person name="Thompson L.S."/>
            <person name="Nolan M."/>
            <person name="Land M."/>
            <person name="Copeland A."/>
            <person name="Lapidus A."/>
            <person name="Lucas S."/>
            <person name="Detter C."/>
            <person name="Zhulin I.B."/>
            <person name="Olsen G.J."/>
            <person name="Whitman W."/>
            <person name="Mukhopadhyay B."/>
            <person name="Bristow J."/>
            <person name="Kyrpides N."/>
        </authorList>
    </citation>
    <scope>NUCLEOTIDE SEQUENCE [LARGE SCALE GENOMIC DNA]</scope>
    <source>
        <strain evidence="2">DSM 2475 / Hrk 5</strain>
    </source>
</reference>
<protein>
    <submittedName>
        <fullName evidence="1">Uncharacterized protein</fullName>
    </submittedName>
</protein>
<dbReference type="EMBL" id="CP000505">
    <property type="protein sequence ID" value="ABL77808.1"/>
    <property type="molecule type" value="Genomic_DNA"/>
</dbReference>
<organism evidence="1 2">
    <name type="scientific">Thermofilum pendens (strain DSM 2475 / Hrk 5)</name>
    <dbReference type="NCBI Taxonomy" id="368408"/>
    <lineage>
        <taxon>Archaea</taxon>
        <taxon>Thermoproteota</taxon>
        <taxon>Thermoprotei</taxon>
        <taxon>Thermofilales</taxon>
        <taxon>Thermofilaceae</taxon>
        <taxon>Thermofilum</taxon>
    </lineage>
</organism>